<reference evidence="1" key="1">
    <citation type="journal article" date="2012" name="Nature">
        <title>The oyster genome reveals stress adaptation and complexity of shell formation.</title>
        <authorList>
            <person name="Zhang G."/>
            <person name="Fang X."/>
            <person name="Guo X."/>
            <person name="Li L."/>
            <person name="Luo R."/>
            <person name="Xu F."/>
            <person name="Yang P."/>
            <person name="Zhang L."/>
            <person name="Wang X."/>
            <person name="Qi H."/>
            <person name="Xiong Z."/>
            <person name="Que H."/>
            <person name="Xie Y."/>
            <person name="Holland P.W."/>
            <person name="Paps J."/>
            <person name="Zhu Y."/>
            <person name="Wu F."/>
            <person name="Chen Y."/>
            <person name="Wang J."/>
            <person name="Peng C."/>
            <person name="Meng J."/>
            <person name="Yang L."/>
            <person name="Liu J."/>
            <person name="Wen B."/>
            <person name="Zhang N."/>
            <person name="Huang Z."/>
            <person name="Zhu Q."/>
            <person name="Feng Y."/>
            <person name="Mount A."/>
            <person name="Hedgecock D."/>
            <person name="Xu Z."/>
            <person name="Liu Y."/>
            <person name="Domazet-Loso T."/>
            <person name="Du Y."/>
            <person name="Sun X."/>
            <person name="Zhang S."/>
            <person name="Liu B."/>
            <person name="Cheng P."/>
            <person name="Jiang X."/>
            <person name="Li J."/>
            <person name="Fan D."/>
            <person name="Wang W."/>
            <person name="Fu W."/>
            <person name="Wang T."/>
            <person name="Wang B."/>
            <person name="Zhang J."/>
            <person name="Peng Z."/>
            <person name="Li Y."/>
            <person name="Li N."/>
            <person name="Wang J."/>
            <person name="Chen M."/>
            <person name="He Y."/>
            <person name="Tan F."/>
            <person name="Song X."/>
            <person name="Zheng Q."/>
            <person name="Huang R."/>
            <person name="Yang H."/>
            <person name="Du X."/>
            <person name="Chen L."/>
            <person name="Yang M."/>
            <person name="Gaffney P.M."/>
            <person name="Wang S."/>
            <person name="Luo L."/>
            <person name="She Z."/>
            <person name="Ming Y."/>
            <person name="Huang W."/>
            <person name="Zhang S."/>
            <person name="Huang B."/>
            <person name="Zhang Y."/>
            <person name="Qu T."/>
            <person name="Ni P."/>
            <person name="Miao G."/>
            <person name="Wang J."/>
            <person name="Wang Q."/>
            <person name="Steinberg C.E."/>
            <person name="Wang H."/>
            <person name="Li N."/>
            <person name="Qian L."/>
            <person name="Zhang G."/>
            <person name="Li Y."/>
            <person name="Yang H."/>
            <person name="Liu X."/>
            <person name="Wang J."/>
            <person name="Yin Y."/>
            <person name="Wang J."/>
        </authorList>
    </citation>
    <scope>NUCLEOTIDE SEQUENCE [LARGE SCALE GENOMIC DNA]</scope>
    <source>
        <strain evidence="1">05x7-T-G4-1.051#20</strain>
    </source>
</reference>
<dbReference type="PANTHER" id="PTHR46880:SF5">
    <property type="entry name" value="DUF4371 DOMAIN-CONTAINING PROTEIN"/>
    <property type="match status" value="1"/>
</dbReference>
<evidence type="ECO:0008006" key="2">
    <source>
        <dbReference type="Google" id="ProtNLM"/>
    </source>
</evidence>
<organism evidence="1">
    <name type="scientific">Magallana gigas</name>
    <name type="common">Pacific oyster</name>
    <name type="synonym">Crassostrea gigas</name>
    <dbReference type="NCBI Taxonomy" id="29159"/>
    <lineage>
        <taxon>Eukaryota</taxon>
        <taxon>Metazoa</taxon>
        <taxon>Spiralia</taxon>
        <taxon>Lophotrochozoa</taxon>
        <taxon>Mollusca</taxon>
        <taxon>Bivalvia</taxon>
        <taxon>Autobranchia</taxon>
        <taxon>Pteriomorphia</taxon>
        <taxon>Ostreida</taxon>
        <taxon>Ostreoidea</taxon>
        <taxon>Ostreidae</taxon>
        <taxon>Magallana</taxon>
    </lineage>
</organism>
<dbReference type="AlphaFoldDB" id="K1QM33"/>
<dbReference type="InParanoid" id="K1QM33"/>
<dbReference type="PANTHER" id="PTHR46880">
    <property type="entry name" value="RAS-ASSOCIATING DOMAIN-CONTAINING PROTEIN"/>
    <property type="match status" value="1"/>
</dbReference>
<evidence type="ECO:0000313" key="1">
    <source>
        <dbReference type="EMBL" id="EKC37907.1"/>
    </source>
</evidence>
<accession>K1QM33</accession>
<proteinExistence type="predicted"/>
<gene>
    <name evidence="1" type="ORF">CGI_10018719</name>
</gene>
<dbReference type="EMBL" id="JH817528">
    <property type="protein sequence ID" value="EKC37907.1"/>
    <property type="molecule type" value="Genomic_DNA"/>
</dbReference>
<protein>
    <recommendedName>
        <fullName evidence="2">HAT C-terminal dimerisation domain-containing protein</fullName>
    </recommendedName>
</protein>
<sequence>MQDLSLQVLGLGVPHLDVLNPLVRLSLFLQSRDVTLADVHLMVRSTVSHLESLKEKKSEALLKLEETKEVAGMPLTATGPFNSGSLINKMVTDMTKAISIRFADLWDEVKFTEIANLRNWPLEELKDYGCDHLDVAMDRFKNTLVQQGVHLDELQDQWTLLKTLVHKKYVNKLTTAKWTQLWSSFSDMGIQDILTLMDLLRTLPATSVANEASFNQMKLTKTNRRQRLSNMHLNDCMVIQLESADILDFDPTSAVNKWMILDWFRELCNKAQILCIG</sequence>
<name>K1QM33_MAGGI</name>
<dbReference type="HOGENOM" id="CLU_1005608_0_0_1"/>